<dbReference type="SUPFAM" id="SSF55874">
    <property type="entry name" value="ATPase domain of HSP90 chaperone/DNA topoisomerase II/histidine kinase"/>
    <property type="match status" value="1"/>
</dbReference>
<dbReference type="InterPro" id="IPR036890">
    <property type="entry name" value="HATPase_C_sf"/>
</dbReference>
<dbReference type="Proteomes" id="UP000192907">
    <property type="component" value="Unassembled WGS sequence"/>
</dbReference>
<dbReference type="AlphaFoldDB" id="A0A1Y6BKS1"/>
<dbReference type="Gene3D" id="3.30.565.10">
    <property type="entry name" value="Histidine kinase-like ATPase, C-terminal domain"/>
    <property type="match status" value="1"/>
</dbReference>
<dbReference type="EMBL" id="FWZT01000004">
    <property type="protein sequence ID" value="SMF08341.1"/>
    <property type="molecule type" value="Genomic_DNA"/>
</dbReference>
<dbReference type="InterPro" id="IPR004358">
    <property type="entry name" value="Sig_transdc_His_kin-like_C"/>
</dbReference>
<protein>
    <submittedName>
        <fullName evidence="1">Histidine kinase-, DNA gyrase B-, and HSP90-like ATPase</fullName>
    </submittedName>
</protein>
<proteinExistence type="predicted"/>
<gene>
    <name evidence="1" type="ORF">SAMN06296036_104288</name>
</gene>
<keyword evidence="2" id="KW-1185">Reference proteome</keyword>
<keyword evidence="1" id="KW-0418">Kinase</keyword>
<dbReference type="OrthoDB" id="5491538at2"/>
<dbReference type="GO" id="GO:0016301">
    <property type="term" value="F:kinase activity"/>
    <property type="evidence" value="ECO:0007669"/>
    <property type="project" value="UniProtKB-KW"/>
</dbReference>
<name>A0A1Y6BKS1_9BACT</name>
<organism evidence="1 2">
    <name type="scientific">Pseudobacteriovorax antillogorgiicola</name>
    <dbReference type="NCBI Taxonomy" id="1513793"/>
    <lineage>
        <taxon>Bacteria</taxon>
        <taxon>Pseudomonadati</taxon>
        <taxon>Bdellovibrionota</taxon>
        <taxon>Oligoflexia</taxon>
        <taxon>Oligoflexales</taxon>
        <taxon>Pseudobacteriovoracaceae</taxon>
        <taxon>Pseudobacteriovorax</taxon>
    </lineage>
</organism>
<dbReference type="PANTHER" id="PTHR43395">
    <property type="entry name" value="SENSOR HISTIDINE KINASE CHEA"/>
    <property type="match status" value="1"/>
</dbReference>
<dbReference type="RefSeq" id="WP_132316496.1">
    <property type="nucleotide sequence ID" value="NZ_FWZT01000004.1"/>
</dbReference>
<accession>A0A1Y6BKS1</accession>
<reference evidence="2" key="1">
    <citation type="submission" date="2017-04" db="EMBL/GenBank/DDBJ databases">
        <authorList>
            <person name="Varghese N."/>
            <person name="Submissions S."/>
        </authorList>
    </citation>
    <scope>NUCLEOTIDE SEQUENCE [LARGE SCALE GENOMIC DNA]</scope>
    <source>
        <strain evidence="2">RKEM611</strain>
    </source>
</reference>
<dbReference type="STRING" id="1513793.SAMN06296036_104288"/>
<dbReference type="PRINTS" id="PR00344">
    <property type="entry name" value="BCTRLSENSOR"/>
</dbReference>
<evidence type="ECO:0000313" key="2">
    <source>
        <dbReference type="Proteomes" id="UP000192907"/>
    </source>
</evidence>
<keyword evidence="1" id="KW-0808">Transferase</keyword>
<dbReference type="InterPro" id="IPR051315">
    <property type="entry name" value="Bact_Chemotaxis_CheA"/>
</dbReference>
<dbReference type="PANTHER" id="PTHR43395:SF10">
    <property type="entry name" value="CHEMOTAXIS PROTEIN CHEA"/>
    <property type="match status" value="1"/>
</dbReference>
<evidence type="ECO:0000313" key="1">
    <source>
        <dbReference type="EMBL" id="SMF08341.1"/>
    </source>
</evidence>
<sequence length="125" mass="14183">MIKKDHSMYMNFNDDGRGLDIVSIAEIAKIRGIFKPEVHTSEDSIADLIFESGFTTTEAVSEISGRGVGMDAVRKYLESIDGYIKIKLDPNDDRTEEGYRKFHFETMISIPFFIENRPLTIVQAS</sequence>